<reference evidence="2" key="1">
    <citation type="submission" date="2023-03" db="EMBL/GenBank/DDBJ databases">
        <authorList>
            <person name="Steffen K."/>
            <person name="Cardenas P."/>
        </authorList>
    </citation>
    <scope>NUCLEOTIDE SEQUENCE</scope>
</reference>
<evidence type="ECO:0000256" key="1">
    <source>
        <dbReference type="SAM" id="Phobius"/>
    </source>
</evidence>
<evidence type="ECO:0000313" key="2">
    <source>
        <dbReference type="EMBL" id="CAI8031724.1"/>
    </source>
</evidence>
<comment type="caution">
    <text evidence="2">The sequence shown here is derived from an EMBL/GenBank/DDBJ whole genome shotgun (WGS) entry which is preliminary data.</text>
</comment>
<keyword evidence="3" id="KW-1185">Reference proteome</keyword>
<dbReference type="EMBL" id="CASHTH010002558">
    <property type="protein sequence ID" value="CAI8031724.1"/>
    <property type="molecule type" value="Genomic_DNA"/>
</dbReference>
<protein>
    <submittedName>
        <fullName evidence="2">Uncharacterized protein</fullName>
    </submittedName>
</protein>
<dbReference type="Proteomes" id="UP001174909">
    <property type="component" value="Unassembled WGS sequence"/>
</dbReference>
<sequence>PVARSQFGHAGTPRVSLPGRQKLRVQRGRLRFSPVSFSALLSVYVQAIIIILLCNFHCNRVAYWVGDEALRADRWSERAM</sequence>
<keyword evidence="1" id="KW-0472">Membrane</keyword>
<gene>
    <name evidence="2" type="ORF">GBAR_LOCUS17988</name>
</gene>
<dbReference type="AlphaFoldDB" id="A0AA35SLD6"/>
<accession>A0AA35SLD6</accession>
<feature type="transmembrane region" description="Helical" evidence="1">
    <location>
        <begin position="30"/>
        <end position="53"/>
    </location>
</feature>
<organism evidence="2 3">
    <name type="scientific">Geodia barretti</name>
    <name type="common">Barrett's horny sponge</name>
    <dbReference type="NCBI Taxonomy" id="519541"/>
    <lineage>
        <taxon>Eukaryota</taxon>
        <taxon>Metazoa</taxon>
        <taxon>Porifera</taxon>
        <taxon>Demospongiae</taxon>
        <taxon>Heteroscleromorpha</taxon>
        <taxon>Tetractinellida</taxon>
        <taxon>Astrophorina</taxon>
        <taxon>Geodiidae</taxon>
        <taxon>Geodia</taxon>
    </lineage>
</organism>
<proteinExistence type="predicted"/>
<keyword evidence="1" id="KW-1133">Transmembrane helix</keyword>
<name>A0AA35SLD6_GEOBA</name>
<keyword evidence="1" id="KW-0812">Transmembrane</keyword>
<feature type="non-terminal residue" evidence="2">
    <location>
        <position position="1"/>
    </location>
</feature>
<evidence type="ECO:0000313" key="3">
    <source>
        <dbReference type="Proteomes" id="UP001174909"/>
    </source>
</evidence>